<protein>
    <submittedName>
        <fullName evidence="1">Uncharacterized protein</fullName>
    </submittedName>
</protein>
<evidence type="ECO:0000313" key="2">
    <source>
        <dbReference type="Proteomes" id="UP000224401"/>
    </source>
</evidence>
<organism evidence="1 2">
    <name type="scientific">Dinoroseobacter phage vB_DshS-R5C</name>
    <dbReference type="NCBI Taxonomy" id="1965368"/>
    <lineage>
        <taxon>Viruses</taxon>
        <taxon>Duplodnaviria</taxon>
        <taxon>Heunggongvirae</taxon>
        <taxon>Uroviricota</taxon>
        <taxon>Caudoviricetes</taxon>
        <taxon>Nanhaivirus</taxon>
        <taxon>Nanhaivirus D5C</taxon>
    </lineage>
</organism>
<dbReference type="EMBL" id="KY606587">
    <property type="protein sequence ID" value="ARB06160.1"/>
    <property type="molecule type" value="Genomic_DNA"/>
</dbReference>
<gene>
    <name evidence="1" type="ORF">vBDshSR5C_106</name>
</gene>
<keyword evidence="2" id="KW-1185">Reference proteome</keyword>
<dbReference type="Proteomes" id="UP000224401">
    <property type="component" value="Segment"/>
</dbReference>
<sequence length="132" mass="14785">MRWLLALAVASFAPAHAQPRGDADDYGWGGVPVVPEVFYADNPRSDEPGEPFGWVFLHNQWTLGNLGESFIEVETPEGIIRLRHVRTPNSETPNDDTLEVWELPSTVVAIPSYLVVPEREIMRMDLHVYTGG</sequence>
<proteinExistence type="predicted"/>
<name>A0A1V0DYF3_9CAUD</name>
<evidence type="ECO:0000313" key="1">
    <source>
        <dbReference type="EMBL" id="ARB06160.1"/>
    </source>
</evidence>
<accession>A0A1V0DYF3</accession>
<reference evidence="1 2" key="1">
    <citation type="submission" date="2017-02" db="EMBL/GenBank/DDBJ databases">
        <title>A novel roseosiphophage isolated from the oligotrophic South China Sea.</title>
        <authorList>
            <person name="Yang Y."/>
            <person name="Cai L."/>
            <person name="Zhang R."/>
        </authorList>
    </citation>
    <scope>NUCLEOTIDE SEQUENCE [LARGE SCALE GENOMIC DNA]</scope>
</reference>